<reference evidence="4" key="1">
    <citation type="journal article" date="2013" name="Proc. Natl. Acad. Sci. U.S.A.">
        <title>Improving the coverage of the cyanobacterial phylum using diversity-driven genome sequencing.</title>
        <authorList>
            <person name="Shih P.M."/>
            <person name="Wu D."/>
            <person name="Latifi A."/>
            <person name="Axen S.D."/>
            <person name="Fewer D.P."/>
            <person name="Talla E."/>
            <person name="Calteau A."/>
            <person name="Cai F."/>
            <person name="Tandeau de Marsac N."/>
            <person name="Rippka R."/>
            <person name="Herdman M."/>
            <person name="Sivonen K."/>
            <person name="Coursin T."/>
            <person name="Laurent T."/>
            <person name="Goodwin L."/>
            <person name="Nolan M."/>
            <person name="Davenport K.W."/>
            <person name="Han C.S."/>
            <person name="Rubin E.M."/>
            <person name="Eisen J.A."/>
            <person name="Woyke T."/>
            <person name="Gugger M."/>
            <person name="Kerfeld C.A."/>
        </authorList>
    </citation>
    <scope>NUCLEOTIDE SEQUENCE [LARGE SCALE GENOMIC DNA]</scope>
    <source>
        <strain evidence="4">ATCC 27147 / PCC 6307</strain>
    </source>
</reference>
<proteinExistence type="predicted"/>
<dbReference type="Pfam" id="PF02698">
    <property type="entry name" value="DUF218"/>
    <property type="match status" value="1"/>
</dbReference>
<evidence type="ECO:0000256" key="1">
    <source>
        <dbReference type="SAM" id="MobiDB-lite"/>
    </source>
</evidence>
<evidence type="ECO:0000259" key="2">
    <source>
        <dbReference type="Pfam" id="PF02698"/>
    </source>
</evidence>
<gene>
    <name evidence="3" type="ordered locus">Cyagr_2910</name>
</gene>
<feature type="domain" description="DUF218" evidence="2">
    <location>
        <begin position="79"/>
        <end position="200"/>
    </location>
</feature>
<name>K9P9E0_CYAGP</name>
<dbReference type="InterPro" id="IPR003848">
    <property type="entry name" value="DUF218"/>
</dbReference>
<dbReference type="RefSeq" id="WP_015110437.1">
    <property type="nucleotide sequence ID" value="NC_019675.1"/>
</dbReference>
<dbReference type="AlphaFoldDB" id="K9P9E0"/>
<feature type="region of interest" description="Disordered" evidence="1">
    <location>
        <begin position="1"/>
        <end position="48"/>
    </location>
</feature>
<dbReference type="CDD" id="cd06259">
    <property type="entry name" value="YdcF-like"/>
    <property type="match status" value="1"/>
</dbReference>
<dbReference type="HOGENOM" id="CLU_1154932_0_0_3"/>
<dbReference type="OrthoDB" id="9782395at2"/>
<accession>K9P9E0</accession>
<evidence type="ECO:0000313" key="4">
    <source>
        <dbReference type="Proteomes" id="UP000010388"/>
    </source>
</evidence>
<sequence>MLSPPGPRPGAGPQPRPRRRRSRRPSPAPLPPAVAPQRSRRGPRRRRPVSGRVVLAGLAGLALLWLSRGGWWPTPPPPQMILVLGGDADREAAAARLARVDGLPVVVTGGTNPEYAHWLFLQKEGLSPRQVQLDYRARDTVSNFTSLVDDLRKARIRHALLVTSADHMERALLVGRIVAGSRGIHLTPVPVPCGGLCVVEGRRRLWGDGARAALWVVSGQDIRPWVEERVAPWLEKAGIR</sequence>
<organism evidence="3 4">
    <name type="scientific">Cyanobium gracile (strain ATCC 27147 / PCC 6307)</name>
    <dbReference type="NCBI Taxonomy" id="292564"/>
    <lineage>
        <taxon>Bacteria</taxon>
        <taxon>Bacillati</taxon>
        <taxon>Cyanobacteriota</taxon>
        <taxon>Cyanophyceae</taxon>
        <taxon>Synechococcales</taxon>
        <taxon>Prochlorococcaceae</taxon>
        <taxon>Cyanobium</taxon>
    </lineage>
</organism>
<feature type="compositionally biased region" description="Pro residues" evidence="1">
    <location>
        <begin position="1"/>
        <end position="15"/>
    </location>
</feature>
<dbReference type="eggNOG" id="COG1434">
    <property type="taxonomic scope" value="Bacteria"/>
</dbReference>
<dbReference type="Proteomes" id="UP000010388">
    <property type="component" value="Chromosome"/>
</dbReference>
<feature type="compositionally biased region" description="Basic residues" evidence="1">
    <location>
        <begin position="38"/>
        <end position="48"/>
    </location>
</feature>
<protein>
    <recommendedName>
        <fullName evidence="2">DUF218 domain-containing protein</fullName>
    </recommendedName>
</protein>
<dbReference type="EMBL" id="CP003495">
    <property type="protein sequence ID" value="AFY30002.1"/>
    <property type="molecule type" value="Genomic_DNA"/>
</dbReference>
<evidence type="ECO:0000313" key="3">
    <source>
        <dbReference type="EMBL" id="AFY30002.1"/>
    </source>
</evidence>
<dbReference type="STRING" id="292564.Cyagr_2910"/>
<dbReference type="KEGG" id="cgc:Cyagr_2910"/>